<dbReference type="SUPFAM" id="SSF48613">
    <property type="entry name" value="Heme oxygenase-like"/>
    <property type="match status" value="1"/>
</dbReference>
<dbReference type="RefSeq" id="WP_127787105.1">
    <property type="nucleotide sequence ID" value="NZ_SACL01000002.1"/>
</dbReference>
<reference evidence="1 2" key="1">
    <citation type="submission" date="2019-01" db="EMBL/GenBank/DDBJ databases">
        <authorList>
            <person name="Chen W.-M."/>
        </authorList>
    </citation>
    <scope>NUCLEOTIDE SEQUENCE [LARGE SCALE GENOMIC DNA]</scope>
    <source>
        <strain evidence="1 2">CCP-6</strain>
    </source>
</reference>
<accession>A0A437MJU4</accession>
<dbReference type="EMBL" id="SACL01000002">
    <property type="protein sequence ID" value="RVT97876.1"/>
    <property type="molecule type" value="Genomic_DNA"/>
</dbReference>
<comment type="caution">
    <text evidence="1">The sequence shown here is derived from an EMBL/GenBank/DDBJ whole genome shotgun (WGS) entry which is preliminary data.</text>
</comment>
<dbReference type="InterPro" id="IPR016084">
    <property type="entry name" value="Haem_Oase-like_multi-hlx"/>
</dbReference>
<dbReference type="CDD" id="cd19166">
    <property type="entry name" value="HemeO-bac"/>
    <property type="match status" value="1"/>
</dbReference>
<evidence type="ECO:0000313" key="1">
    <source>
        <dbReference type="EMBL" id="RVT97876.1"/>
    </source>
</evidence>
<dbReference type="GO" id="GO:0006788">
    <property type="term" value="P:heme oxidation"/>
    <property type="evidence" value="ECO:0007669"/>
    <property type="project" value="InterPro"/>
</dbReference>
<dbReference type="OrthoDB" id="9149607at2"/>
<dbReference type="AlphaFoldDB" id="A0A437MJU4"/>
<evidence type="ECO:0000313" key="2">
    <source>
        <dbReference type="Proteomes" id="UP000282957"/>
    </source>
</evidence>
<name>A0A437MJU4_9PROT</name>
<gene>
    <name evidence="1" type="ORF">EOD42_08790</name>
</gene>
<organism evidence="1 2">
    <name type="scientific">Rhodovarius crocodyli</name>
    <dbReference type="NCBI Taxonomy" id="1979269"/>
    <lineage>
        <taxon>Bacteria</taxon>
        <taxon>Pseudomonadati</taxon>
        <taxon>Pseudomonadota</taxon>
        <taxon>Alphaproteobacteria</taxon>
        <taxon>Acetobacterales</taxon>
        <taxon>Roseomonadaceae</taxon>
        <taxon>Rhodovarius</taxon>
    </lineage>
</organism>
<dbReference type="InterPro" id="IPR016053">
    <property type="entry name" value="Haem_Oase-like"/>
</dbReference>
<dbReference type="GO" id="GO:0004392">
    <property type="term" value="F:heme oxygenase (decyclizing) activity"/>
    <property type="evidence" value="ECO:0007669"/>
    <property type="project" value="InterPro"/>
</dbReference>
<proteinExistence type="predicted"/>
<protein>
    <submittedName>
        <fullName evidence="1">Heme oxygenase</fullName>
    </submittedName>
</protein>
<dbReference type="Gene3D" id="1.20.910.10">
    <property type="entry name" value="Heme oxygenase-like"/>
    <property type="match status" value="1"/>
</dbReference>
<keyword evidence="2" id="KW-1185">Reference proteome</keyword>
<dbReference type="Proteomes" id="UP000282957">
    <property type="component" value="Unassembled WGS sequence"/>
</dbReference>
<dbReference type="Pfam" id="PF01126">
    <property type="entry name" value="Heme_oxygenase"/>
    <property type="match status" value="1"/>
</dbReference>
<sequence>MSGTAPQTGLRQALRSGTRDAHARLDSALPALAFHDPRLYAAFLRWHAAIVPPLERALEQAGIARLIPDWAERRRRDALLADLRALGAACPPAAWIPAPTGDSAMVGTAYVLEGSRLGGAALARTVAASLRPAATAYLEHGAGERLWPRFVEIIDTLPGICAAEAAAAANRTFALFEAAMPAFGPVLPAQAEP</sequence>